<evidence type="ECO:0000313" key="3">
    <source>
        <dbReference type="Proteomes" id="UP000694240"/>
    </source>
</evidence>
<keyword evidence="3" id="KW-1185">Reference proteome</keyword>
<dbReference type="PANTHER" id="PTHR47937:SF3">
    <property type="entry name" value="PENTACOTRIPEPTIDE-REPEAT REGION OF PRORP DOMAIN-CONTAINING PROTEIN"/>
    <property type="match status" value="1"/>
</dbReference>
<proteinExistence type="predicted"/>
<dbReference type="PROSITE" id="PS51375">
    <property type="entry name" value="PPR"/>
    <property type="match status" value="1"/>
</dbReference>
<dbReference type="PANTHER" id="PTHR47937">
    <property type="entry name" value="PLASTID TRANSCRIPTIONALLY ACTIVE CHROMOSOME 2-LIKE PROTEIN"/>
    <property type="match status" value="1"/>
</dbReference>
<evidence type="ECO:0000256" key="1">
    <source>
        <dbReference type="PROSITE-ProRule" id="PRU00708"/>
    </source>
</evidence>
<evidence type="ECO:0000313" key="2">
    <source>
        <dbReference type="EMBL" id="KAG7561750.1"/>
    </source>
</evidence>
<sequence>MSFLRRIVRNSTVSKAVSMKKAFVPYPLGRDPSSLPKLEWVWIGDIDDRPISVRYRVTAMIEMSMLDKASDLSRLAVLDECRVDRDTVFICNSIIGAMCSAKRYDDAISLFNYFFNESQALPNMLSCNLIMKAHCDQRHVDDALQLYRHILLDGRLAPGIDTYMILTKALVYSKRFDEACDLVGSMSSCCFMVYDILIRGFLYFGDFVKASQIFKELKGLDSKLPCREYHTAISIFNVSFMNYFFKQRKDEEAMEILATLEEAQVLKPIVGNRVLDVLVWHGKDTEAWELFEEMIEICDSETIDIMSDYFSEKTVPFERLRKTCYRNMIVSLCEHGKVSDAEKLFAEMFTDVDVYGEDLLVGGPDLLTFRAMINGYVKVGRVDDAIMTLNKMRLLNIRKLAIHRAP</sequence>
<reference evidence="2 3" key="1">
    <citation type="submission" date="2020-12" db="EMBL/GenBank/DDBJ databases">
        <title>Concerted genomic and epigenomic changes stabilize Arabidopsis allopolyploids.</title>
        <authorList>
            <person name="Chen Z."/>
        </authorList>
    </citation>
    <scope>NUCLEOTIDE SEQUENCE [LARGE SCALE GENOMIC DNA]</scope>
    <source>
        <strain evidence="2">Allo738</strain>
        <tissue evidence="2">Leaf</tissue>
    </source>
</reference>
<dbReference type="InterPro" id="IPR002885">
    <property type="entry name" value="PPR_rpt"/>
</dbReference>
<protein>
    <submittedName>
        <fullName evidence="2">Pentatricopeptide repeat</fullName>
    </submittedName>
</protein>
<dbReference type="EMBL" id="JAEFBK010000010">
    <property type="protein sequence ID" value="KAG7561750.1"/>
    <property type="molecule type" value="Genomic_DNA"/>
</dbReference>
<comment type="caution">
    <text evidence="2">The sequence shown here is derived from an EMBL/GenBank/DDBJ whole genome shotgun (WGS) entry which is preliminary data.</text>
</comment>
<accession>A0A8T1ZUD2</accession>
<dbReference type="AlphaFoldDB" id="A0A8T1ZUD2"/>
<dbReference type="Proteomes" id="UP000694240">
    <property type="component" value="Chromosome 10"/>
</dbReference>
<name>A0A8T1ZUD2_9BRAS</name>
<dbReference type="NCBIfam" id="TIGR00756">
    <property type="entry name" value="PPR"/>
    <property type="match status" value="4"/>
</dbReference>
<organism evidence="2 3">
    <name type="scientific">Arabidopsis thaliana x Arabidopsis arenosa</name>
    <dbReference type="NCBI Taxonomy" id="1240361"/>
    <lineage>
        <taxon>Eukaryota</taxon>
        <taxon>Viridiplantae</taxon>
        <taxon>Streptophyta</taxon>
        <taxon>Embryophyta</taxon>
        <taxon>Tracheophyta</taxon>
        <taxon>Spermatophyta</taxon>
        <taxon>Magnoliopsida</taxon>
        <taxon>eudicotyledons</taxon>
        <taxon>Gunneridae</taxon>
        <taxon>Pentapetalae</taxon>
        <taxon>rosids</taxon>
        <taxon>malvids</taxon>
        <taxon>Brassicales</taxon>
        <taxon>Brassicaceae</taxon>
        <taxon>Camelineae</taxon>
        <taxon>Arabidopsis</taxon>
    </lineage>
</organism>
<gene>
    <name evidence="2" type="ORF">ISN45_Aa05g031240</name>
</gene>
<dbReference type="InterPro" id="IPR052308">
    <property type="entry name" value="PPR_domain-containing"/>
</dbReference>
<dbReference type="Pfam" id="PF01535">
    <property type="entry name" value="PPR"/>
    <property type="match status" value="5"/>
</dbReference>
<feature type="repeat" description="PPR" evidence="1">
    <location>
        <begin position="365"/>
        <end position="399"/>
    </location>
</feature>
<dbReference type="Pfam" id="PF12854">
    <property type="entry name" value="PPR_1"/>
    <property type="match status" value="1"/>
</dbReference>